<dbReference type="Pfam" id="PF10633">
    <property type="entry name" value="NPCBM_assoc"/>
    <property type="match status" value="1"/>
</dbReference>
<dbReference type="STRING" id="687842.ASU31_02810"/>
<sequence length="285" mass="30823">MLSALPFNRFRLSGRFAFFFIIFFAPSLATIAQPLNEAKAGPSAFTAKLINIEAATNEVFRYSTTLHNGTKKQAIYELKATLPEGWVVSYKVEGNQVTSLNMDAGKSQEIAVEINASANASPKKYNIPLKAVSANDTLLLKLEAVVKGSYGVAMNTPSGRLSEEVSSGGHKDLQLEVKNSGTLALNNLELSSQLPSGWEVRFEPAKISKLEAGKSVTVTAFLKVPDKTIAGDYAATFSLSGANANTQLAFRMFVKTSLLSGWIGILVIVLAIGSVYYLIRKYGRR</sequence>
<feature type="domain" description="Alpha-galactosidase NEW3" evidence="2">
    <location>
        <begin position="167"/>
        <end position="240"/>
    </location>
</feature>
<reference evidence="3 4" key="1">
    <citation type="submission" date="2015-11" db="EMBL/GenBank/DDBJ databases">
        <title>Sequence of Pedobacter ginsenosidimutans.</title>
        <authorList>
            <person name="Carson E."/>
            <person name="Keyser V."/>
            <person name="Newman J."/>
            <person name="Miller J."/>
        </authorList>
    </citation>
    <scope>NUCLEOTIDE SEQUENCE [LARGE SCALE GENOMIC DNA]</scope>
    <source>
        <strain evidence="3 4">KACC 14530</strain>
    </source>
</reference>
<dbReference type="InterPro" id="IPR018905">
    <property type="entry name" value="A-galactase_NEW3"/>
</dbReference>
<dbReference type="OrthoDB" id="8631677at2"/>
<evidence type="ECO:0000313" key="3">
    <source>
        <dbReference type="EMBL" id="KRT17492.1"/>
    </source>
</evidence>
<dbReference type="InterPro" id="IPR013783">
    <property type="entry name" value="Ig-like_fold"/>
</dbReference>
<keyword evidence="4" id="KW-1185">Reference proteome</keyword>
<evidence type="ECO:0000259" key="2">
    <source>
        <dbReference type="Pfam" id="PF10633"/>
    </source>
</evidence>
<name>A0A0T5VVA1_9SPHI</name>
<comment type="caution">
    <text evidence="3">The sequence shown here is derived from an EMBL/GenBank/DDBJ whole genome shotgun (WGS) entry which is preliminary data.</text>
</comment>
<proteinExistence type="predicted"/>
<accession>A0A0T5VVA1</accession>
<evidence type="ECO:0000313" key="4">
    <source>
        <dbReference type="Proteomes" id="UP000051950"/>
    </source>
</evidence>
<protein>
    <recommendedName>
        <fullName evidence="2">Alpha-galactosidase NEW3 domain-containing protein</fullName>
    </recommendedName>
</protein>
<dbReference type="PANTHER" id="PTHR39198">
    <property type="entry name" value="HYPOTHETICAL MEMBRANE PROTEIN, CONSERVED"/>
    <property type="match status" value="1"/>
</dbReference>
<keyword evidence="1" id="KW-0812">Transmembrane</keyword>
<dbReference type="PANTHER" id="PTHR39198:SF1">
    <property type="entry name" value="ALPHA-GALACTOSIDASE NEW3 DOMAIN-CONTAINING PROTEIN"/>
    <property type="match status" value="1"/>
</dbReference>
<dbReference type="Gene3D" id="2.60.40.10">
    <property type="entry name" value="Immunoglobulins"/>
    <property type="match status" value="1"/>
</dbReference>
<keyword evidence="1" id="KW-0472">Membrane</keyword>
<gene>
    <name evidence="3" type="ORF">ASU31_02810</name>
</gene>
<dbReference type="AlphaFoldDB" id="A0A0T5VVA1"/>
<feature type="transmembrane region" description="Helical" evidence="1">
    <location>
        <begin position="259"/>
        <end position="279"/>
    </location>
</feature>
<evidence type="ECO:0000256" key="1">
    <source>
        <dbReference type="SAM" id="Phobius"/>
    </source>
</evidence>
<dbReference type="Proteomes" id="UP000051950">
    <property type="component" value="Unassembled WGS sequence"/>
</dbReference>
<dbReference type="RefSeq" id="WP_057930887.1">
    <property type="nucleotide sequence ID" value="NZ_LMZQ01000002.1"/>
</dbReference>
<dbReference type="EMBL" id="LMZQ01000002">
    <property type="protein sequence ID" value="KRT17492.1"/>
    <property type="molecule type" value="Genomic_DNA"/>
</dbReference>
<keyword evidence="1" id="KW-1133">Transmembrane helix</keyword>
<organism evidence="3 4">
    <name type="scientific">Pedobacter ginsenosidimutans</name>
    <dbReference type="NCBI Taxonomy" id="687842"/>
    <lineage>
        <taxon>Bacteria</taxon>
        <taxon>Pseudomonadati</taxon>
        <taxon>Bacteroidota</taxon>
        <taxon>Sphingobacteriia</taxon>
        <taxon>Sphingobacteriales</taxon>
        <taxon>Sphingobacteriaceae</taxon>
        <taxon>Pedobacter</taxon>
    </lineage>
</organism>